<dbReference type="Proteomes" id="UP000002785">
    <property type="component" value="Chromosome"/>
</dbReference>
<proteinExistence type="predicted"/>
<accession>B5I7L0</accession>
<evidence type="ECO:0000313" key="3">
    <source>
        <dbReference type="Proteomes" id="UP000002785"/>
    </source>
</evidence>
<organism evidence="2 3">
    <name type="scientific">Streptomyces sviceus (strain ATCC 29083 / DSM 924 / JCM 4929 / NBRC 13980 / NCIMB 11184 / NRRL 5439 / UC 5370)</name>
    <dbReference type="NCBI Taxonomy" id="463191"/>
    <lineage>
        <taxon>Bacteria</taxon>
        <taxon>Bacillati</taxon>
        <taxon>Actinomycetota</taxon>
        <taxon>Actinomycetes</taxon>
        <taxon>Kitasatosporales</taxon>
        <taxon>Streptomycetaceae</taxon>
        <taxon>Streptomyces</taxon>
    </lineage>
</organism>
<feature type="region of interest" description="Disordered" evidence="1">
    <location>
        <begin position="1"/>
        <end position="33"/>
    </location>
</feature>
<name>B5I7L0_STRX2</name>
<reference evidence="2" key="1">
    <citation type="submission" date="2009-10" db="EMBL/GenBank/DDBJ databases">
        <title>The genome sequence of Streptomyces sviceus strain ATCC 29083.</title>
        <authorList>
            <consortium name="The Broad Institute Genome Sequencing Platform"/>
            <consortium name="Broad Institute Microbial Sequencing Center"/>
            <person name="Fischbach M."/>
            <person name="Godfrey P."/>
            <person name="Ward D."/>
            <person name="Young S."/>
            <person name="Zeng Q."/>
            <person name="Koehrsen M."/>
            <person name="Alvarado L."/>
            <person name="Berlin A.M."/>
            <person name="Bochicchio J."/>
            <person name="Borenstein D."/>
            <person name="Chapman S.B."/>
            <person name="Chen Z."/>
            <person name="Engels R."/>
            <person name="Freedman E."/>
            <person name="Gellesch M."/>
            <person name="Goldberg J."/>
            <person name="Griggs A."/>
            <person name="Gujja S."/>
            <person name="Heilman E.R."/>
            <person name="Heiman D.I."/>
            <person name="Hepburn T.A."/>
            <person name="Howarth C."/>
            <person name="Jen D."/>
            <person name="Larson L."/>
            <person name="Lewis B."/>
            <person name="Mehta T."/>
            <person name="Park D."/>
            <person name="Pearson M."/>
            <person name="Richards J."/>
            <person name="Roberts A."/>
            <person name="Saif S."/>
            <person name="Shea T.D."/>
            <person name="Shenoy N."/>
            <person name="Sisk P."/>
            <person name="Stolte C."/>
            <person name="Sykes S.N."/>
            <person name="Thomson T."/>
            <person name="Walk T."/>
            <person name="White J."/>
            <person name="Yandava C."/>
            <person name="Straight P."/>
            <person name="Clardy J."/>
            <person name="Hung D."/>
            <person name="Kolter R."/>
            <person name="Mekalanos J."/>
            <person name="Walker S."/>
            <person name="Walsh C.T."/>
            <person name="Wieland-Brown L.C."/>
            <person name="Haas B."/>
            <person name="Nusbaum C."/>
            <person name="Birren B."/>
        </authorList>
    </citation>
    <scope>NUCLEOTIDE SEQUENCE [LARGE SCALE GENOMIC DNA]</scope>
    <source>
        <strain evidence="2">ATCC 29083</strain>
    </source>
</reference>
<dbReference type="EMBL" id="CM000951">
    <property type="protein sequence ID" value="EDY61065.1"/>
    <property type="molecule type" value="Genomic_DNA"/>
</dbReference>
<evidence type="ECO:0000256" key="1">
    <source>
        <dbReference type="SAM" id="MobiDB-lite"/>
    </source>
</evidence>
<keyword evidence="3" id="KW-1185">Reference proteome</keyword>
<dbReference type="HOGENOM" id="CLU_2959035_0_0_11"/>
<evidence type="ECO:0000313" key="2">
    <source>
        <dbReference type="EMBL" id="EDY61065.1"/>
    </source>
</evidence>
<gene>
    <name evidence="2" type="ORF">SSEG_07645</name>
</gene>
<sequence>MPRSVVSVPVNSALRRDSRQSRPVIAPTGSSVKCPDHRPEFGSLFGLARLPIGVAPGSA</sequence>
<dbReference type="AlphaFoldDB" id="B5I7L0"/>
<protein>
    <submittedName>
        <fullName evidence="2">Uncharacterized protein</fullName>
    </submittedName>
</protein>